<sequence>MWNKAGRSSIKVNVDASFCAETMLGATGAVARDDRGEFIVAATWFMPHVCTADSAKIHVVRNGIWLAQRIVQLAGNRI</sequence>
<dbReference type="AlphaFoldDB" id="A0A453GQT8"/>
<dbReference type="Gramene" id="AET3Gv21163000.8">
    <property type="protein sequence ID" value="AET3Gv21163000.8"/>
    <property type="gene ID" value="AET3Gv21163000"/>
</dbReference>
<organism evidence="1 2">
    <name type="scientific">Aegilops tauschii subsp. strangulata</name>
    <name type="common">Goatgrass</name>
    <dbReference type="NCBI Taxonomy" id="200361"/>
    <lineage>
        <taxon>Eukaryota</taxon>
        <taxon>Viridiplantae</taxon>
        <taxon>Streptophyta</taxon>
        <taxon>Embryophyta</taxon>
        <taxon>Tracheophyta</taxon>
        <taxon>Spermatophyta</taxon>
        <taxon>Magnoliopsida</taxon>
        <taxon>Liliopsida</taxon>
        <taxon>Poales</taxon>
        <taxon>Poaceae</taxon>
        <taxon>BOP clade</taxon>
        <taxon>Pooideae</taxon>
        <taxon>Triticodae</taxon>
        <taxon>Triticeae</taxon>
        <taxon>Triticinae</taxon>
        <taxon>Aegilops</taxon>
    </lineage>
</organism>
<reference evidence="1" key="4">
    <citation type="submission" date="2019-03" db="UniProtKB">
        <authorList>
            <consortium name="EnsemblPlants"/>
        </authorList>
    </citation>
    <scope>IDENTIFICATION</scope>
</reference>
<protein>
    <recommendedName>
        <fullName evidence="3">RNase H type-1 domain-containing protein</fullName>
    </recommendedName>
</protein>
<keyword evidence="2" id="KW-1185">Reference proteome</keyword>
<dbReference type="Proteomes" id="UP000015105">
    <property type="component" value="Chromosome 3D"/>
</dbReference>
<proteinExistence type="predicted"/>
<name>A0A453GQT8_AEGTS</name>
<reference evidence="1" key="5">
    <citation type="journal article" date="2021" name="G3 (Bethesda)">
        <title>Aegilops tauschii genome assembly Aet v5.0 features greater sequence contiguity and improved annotation.</title>
        <authorList>
            <person name="Wang L."/>
            <person name="Zhu T."/>
            <person name="Rodriguez J.C."/>
            <person name="Deal K.R."/>
            <person name="Dubcovsky J."/>
            <person name="McGuire P.E."/>
            <person name="Lux T."/>
            <person name="Spannagl M."/>
            <person name="Mayer K.F.X."/>
            <person name="Baldrich P."/>
            <person name="Meyers B.C."/>
            <person name="Huo N."/>
            <person name="Gu Y.Q."/>
            <person name="Zhou H."/>
            <person name="Devos K.M."/>
            <person name="Bennetzen J.L."/>
            <person name="Unver T."/>
            <person name="Budak H."/>
            <person name="Gulick P.J."/>
            <person name="Galiba G."/>
            <person name="Kalapos B."/>
            <person name="Nelson D.R."/>
            <person name="Li P."/>
            <person name="You F.M."/>
            <person name="Luo M.C."/>
            <person name="Dvorak J."/>
        </authorList>
    </citation>
    <scope>NUCLEOTIDE SEQUENCE [LARGE SCALE GENOMIC DNA]</scope>
    <source>
        <strain evidence="1">cv. AL8/78</strain>
    </source>
</reference>
<reference evidence="2" key="2">
    <citation type="journal article" date="2017" name="Nat. Plants">
        <title>The Aegilops tauschii genome reveals multiple impacts of transposons.</title>
        <authorList>
            <person name="Zhao G."/>
            <person name="Zou C."/>
            <person name="Li K."/>
            <person name="Wang K."/>
            <person name="Li T."/>
            <person name="Gao L."/>
            <person name="Zhang X."/>
            <person name="Wang H."/>
            <person name="Yang Z."/>
            <person name="Liu X."/>
            <person name="Jiang W."/>
            <person name="Mao L."/>
            <person name="Kong X."/>
            <person name="Jiao Y."/>
            <person name="Jia J."/>
        </authorList>
    </citation>
    <scope>NUCLEOTIDE SEQUENCE [LARGE SCALE GENOMIC DNA]</scope>
    <source>
        <strain evidence="2">cv. AL8/78</strain>
    </source>
</reference>
<reference evidence="2" key="1">
    <citation type="journal article" date="2014" name="Science">
        <title>Ancient hybridizations among the ancestral genomes of bread wheat.</title>
        <authorList>
            <consortium name="International Wheat Genome Sequencing Consortium,"/>
            <person name="Marcussen T."/>
            <person name="Sandve S.R."/>
            <person name="Heier L."/>
            <person name="Spannagl M."/>
            <person name="Pfeifer M."/>
            <person name="Jakobsen K.S."/>
            <person name="Wulff B.B."/>
            <person name="Steuernagel B."/>
            <person name="Mayer K.F."/>
            <person name="Olsen O.A."/>
        </authorList>
    </citation>
    <scope>NUCLEOTIDE SEQUENCE [LARGE SCALE GENOMIC DNA]</scope>
    <source>
        <strain evidence="2">cv. AL8/78</strain>
    </source>
</reference>
<evidence type="ECO:0000313" key="1">
    <source>
        <dbReference type="EnsemblPlants" id="AET3Gv21163000.8"/>
    </source>
</evidence>
<reference evidence="1" key="3">
    <citation type="journal article" date="2017" name="Nature">
        <title>Genome sequence of the progenitor of the wheat D genome Aegilops tauschii.</title>
        <authorList>
            <person name="Luo M.C."/>
            <person name="Gu Y.Q."/>
            <person name="Puiu D."/>
            <person name="Wang H."/>
            <person name="Twardziok S.O."/>
            <person name="Deal K.R."/>
            <person name="Huo N."/>
            <person name="Zhu T."/>
            <person name="Wang L."/>
            <person name="Wang Y."/>
            <person name="McGuire P.E."/>
            <person name="Liu S."/>
            <person name="Long H."/>
            <person name="Ramasamy R.K."/>
            <person name="Rodriguez J.C."/>
            <person name="Van S.L."/>
            <person name="Yuan L."/>
            <person name="Wang Z."/>
            <person name="Xia Z."/>
            <person name="Xiao L."/>
            <person name="Anderson O.D."/>
            <person name="Ouyang S."/>
            <person name="Liang Y."/>
            <person name="Zimin A.V."/>
            <person name="Pertea G."/>
            <person name="Qi P."/>
            <person name="Bennetzen J.L."/>
            <person name="Dai X."/>
            <person name="Dawson M.W."/>
            <person name="Muller H.G."/>
            <person name="Kugler K."/>
            <person name="Rivarola-Duarte L."/>
            <person name="Spannagl M."/>
            <person name="Mayer K.F.X."/>
            <person name="Lu F.H."/>
            <person name="Bevan M.W."/>
            <person name="Leroy P."/>
            <person name="Li P."/>
            <person name="You F.M."/>
            <person name="Sun Q."/>
            <person name="Liu Z."/>
            <person name="Lyons E."/>
            <person name="Wicker T."/>
            <person name="Salzberg S.L."/>
            <person name="Devos K.M."/>
            <person name="Dvorak J."/>
        </authorList>
    </citation>
    <scope>NUCLEOTIDE SEQUENCE [LARGE SCALE GENOMIC DNA]</scope>
    <source>
        <strain evidence="1">cv. AL8/78</strain>
    </source>
</reference>
<accession>A0A453GQT8</accession>
<evidence type="ECO:0000313" key="2">
    <source>
        <dbReference type="Proteomes" id="UP000015105"/>
    </source>
</evidence>
<evidence type="ECO:0008006" key="3">
    <source>
        <dbReference type="Google" id="ProtNLM"/>
    </source>
</evidence>
<dbReference type="EnsemblPlants" id="AET3Gv21163000.8">
    <property type="protein sequence ID" value="AET3Gv21163000.8"/>
    <property type="gene ID" value="AET3Gv21163000"/>
</dbReference>